<gene>
    <name evidence="1" type="ORF">ERS686654_01414</name>
</gene>
<evidence type="ECO:0000313" key="1">
    <source>
        <dbReference type="EMBL" id="CUU83416.1"/>
    </source>
</evidence>
<accession>A0A0S4S121</accession>
<comment type="caution">
    <text evidence="1">The sequence shown here is derived from an EMBL/GenBank/DDBJ whole genome shotgun (WGS) entry which is preliminary data.</text>
</comment>
<sequence>MGNRIIAFFNGFAKAYDMFGSGDIDNKKHIKIESGFENVGKAMMQVIKDADAKTKQNSIPQAKQ</sequence>
<proteinExistence type="predicted"/>
<dbReference type="AlphaFoldDB" id="A0A0S4S121"/>
<name>A0A0S4S121_CAMHY</name>
<protein>
    <submittedName>
        <fullName evidence="1">Uncharacterized protein</fullName>
    </submittedName>
</protein>
<dbReference type="EMBL" id="FAVB01000003">
    <property type="protein sequence ID" value="CUU83416.1"/>
    <property type="molecule type" value="Genomic_DNA"/>
</dbReference>
<dbReference type="RefSeq" id="WP_059425961.1">
    <property type="nucleotide sequence ID" value="NZ_FAVB01000003.1"/>
</dbReference>
<dbReference type="Proteomes" id="UP000052237">
    <property type="component" value="Unassembled WGS sequence"/>
</dbReference>
<reference evidence="1 2" key="1">
    <citation type="submission" date="2015-11" db="EMBL/GenBank/DDBJ databases">
        <authorList>
            <consortium name="Pathogen Informatics"/>
        </authorList>
    </citation>
    <scope>NUCLEOTIDE SEQUENCE [LARGE SCALE GENOMIC DNA]</scope>
    <source>
        <strain evidence="1 2">006A-0059</strain>
    </source>
</reference>
<evidence type="ECO:0000313" key="2">
    <source>
        <dbReference type="Proteomes" id="UP000052237"/>
    </source>
</evidence>
<organism evidence="1 2">
    <name type="scientific">Campylobacter hyointestinalis subsp. hyointestinalis</name>
    <dbReference type="NCBI Taxonomy" id="91352"/>
    <lineage>
        <taxon>Bacteria</taxon>
        <taxon>Pseudomonadati</taxon>
        <taxon>Campylobacterota</taxon>
        <taxon>Epsilonproteobacteria</taxon>
        <taxon>Campylobacterales</taxon>
        <taxon>Campylobacteraceae</taxon>
        <taxon>Campylobacter</taxon>
    </lineage>
</organism>
<keyword evidence="2" id="KW-1185">Reference proteome</keyword>